<evidence type="ECO:0000313" key="18">
    <source>
        <dbReference type="Proteomes" id="UP000007306"/>
    </source>
</evidence>
<dbReference type="HOGENOM" id="CLU_014436_0_0_1"/>
<evidence type="ECO:0000256" key="6">
    <source>
        <dbReference type="ARBA" id="ARBA00022741"/>
    </source>
</evidence>
<keyword evidence="9 12" id="KW-0505">Motor protein</keyword>
<evidence type="ECO:0000256" key="2">
    <source>
        <dbReference type="ARBA" id="ARBA00010103"/>
    </source>
</evidence>
<dbReference type="InterPro" id="IPR036961">
    <property type="entry name" value="Kinesin_motor_dom_sf"/>
</dbReference>
<dbReference type="PANTHER" id="PTHR47970">
    <property type="entry name" value="KINESIN-LIKE PROTEIN KIF11"/>
    <property type="match status" value="1"/>
</dbReference>
<dbReference type="GO" id="GO:0008017">
    <property type="term" value="F:microtubule binding"/>
    <property type="evidence" value="ECO:0007669"/>
    <property type="project" value="InterPro"/>
</dbReference>
<evidence type="ECO:0000256" key="3">
    <source>
        <dbReference type="ARBA" id="ARBA00022490"/>
    </source>
</evidence>
<evidence type="ECO:0000256" key="1">
    <source>
        <dbReference type="ARBA" id="ARBA00004245"/>
    </source>
</evidence>
<dbReference type="Pfam" id="PF00225">
    <property type="entry name" value="Kinesin"/>
    <property type="match status" value="1"/>
</dbReference>
<dbReference type="PROSITE" id="PS50067">
    <property type="entry name" value="KINESIN_MOTOR_2"/>
    <property type="match status" value="1"/>
</dbReference>
<dbReference type="Gramene" id="ORGLA03G0038600.1">
    <property type="protein sequence ID" value="ORGLA03G0038600.1"/>
    <property type="gene ID" value="ORGLA03G0038600"/>
</dbReference>
<dbReference type="InterPro" id="IPR047149">
    <property type="entry name" value="KIF11-like"/>
</dbReference>
<comment type="subcellular location">
    <subcellularLocation>
        <location evidence="1">Cytoplasm</location>
        <location evidence="1">Cytoskeleton</location>
    </subcellularLocation>
</comment>
<reference evidence="17" key="1">
    <citation type="submission" date="2015-06" db="UniProtKB">
        <authorList>
            <consortium name="EnsemblPlants"/>
        </authorList>
    </citation>
    <scope>IDENTIFICATION</scope>
</reference>
<dbReference type="CDD" id="cd00106">
    <property type="entry name" value="KISc"/>
    <property type="match status" value="1"/>
</dbReference>
<dbReference type="InterPro" id="IPR019821">
    <property type="entry name" value="Kinesin_motor_CS"/>
</dbReference>
<feature type="repeat" description="ARM" evidence="11">
    <location>
        <begin position="785"/>
        <end position="828"/>
    </location>
</feature>
<dbReference type="Gene3D" id="1.25.10.10">
    <property type="entry name" value="Leucine-rich Repeat Variant"/>
    <property type="match status" value="1"/>
</dbReference>
<feature type="compositionally biased region" description="Low complexity" evidence="15">
    <location>
        <begin position="22"/>
        <end position="31"/>
    </location>
</feature>
<dbReference type="PRINTS" id="PR00380">
    <property type="entry name" value="KINESINHEAVY"/>
</dbReference>
<evidence type="ECO:0000256" key="4">
    <source>
        <dbReference type="ARBA" id="ARBA00022701"/>
    </source>
</evidence>
<evidence type="ECO:0000259" key="16">
    <source>
        <dbReference type="PROSITE" id="PS50067"/>
    </source>
</evidence>
<evidence type="ECO:0000256" key="8">
    <source>
        <dbReference type="ARBA" id="ARBA00023054"/>
    </source>
</evidence>
<dbReference type="PROSITE" id="PS00411">
    <property type="entry name" value="KINESIN_MOTOR_1"/>
    <property type="match status" value="1"/>
</dbReference>
<evidence type="ECO:0000256" key="10">
    <source>
        <dbReference type="ARBA" id="ARBA00023212"/>
    </source>
</evidence>
<accession>I1P7P0</accession>
<keyword evidence="10" id="KW-0206">Cytoskeleton</keyword>
<keyword evidence="6 12" id="KW-0547">Nucleotide-binding</keyword>
<dbReference type="GO" id="GO:0072686">
    <property type="term" value="C:mitotic spindle"/>
    <property type="evidence" value="ECO:0007669"/>
    <property type="project" value="TreeGrafter"/>
</dbReference>
<dbReference type="InterPro" id="IPR000225">
    <property type="entry name" value="Armadillo"/>
</dbReference>
<organism evidence="17 18">
    <name type="scientific">Oryza glaberrima</name>
    <name type="common">African rice</name>
    <dbReference type="NCBI Taxonomy" id="4538"/>
    <lineage>
        <taxon>Eukaryota</taxon>
        <taxon>Viridiplantae</taxon>
        <taxon>Streptophyta</taxon>
        <taxon>Embryophyta</taxon>
        <taxon>Tracheophyta</taxon>
        <taxon>Spermatophyta</taxon>
        <taxon>Magnoliopsida</taxon>
        <taxon>Liliopsida</taxon>
        <taxon>Poales</taxon>
        <taxon>Poaceae</taxon>
        <taxon>BOP clade</taxon>
        <taxon>Oryzoideae</taxon>
        <taxon>Oryzeae</taxon>
        <taxon>Oryzinae</taxon>
        <taxon>Oryza</taxon>
    </lineage>
</organism>
<dbReference type="PANTHER" id="PTHR47970:SF6">
    <property type="entry name" value="KINESIN-LIKE PROTEIN KIN-UC ISOFORM X1"/>
    <property type="match status" value="1"/>
</dbReference>
<dbReference type="GO" id="GO:0051231">
    <property type="term" value="P:spindle elongation"/>
    <property type="evidence" value="ECO:0007669"/>
    <property type="project" value="TreeGrafter"/>
</dbReference>
<dbReference type="SMART" id="SM00129">
    <property type="entry name" value="KISc"/>
    <property type="match status" value="1"/>
</dbReference>
<name>I1P7P0_ORYGL</name>
<dbReference type="GO" id="GO:0090307">
    <property type="term" value="P:mitotic spindle assembly"/>
    <property type="evidence" value="ECO:0007669"/>
    <property type="project" value="TreeGrafter"/>
</dbReference>
<dbReference type="GO" id="GO:0005876">
    <property type="term" value="C:spindle microtubule"/>
    <property type="evidence" value="ECO:0007669"/>
    <property type="project" value="TreeGrafter"/>
</dbReference>
<dbReference type="FunFam" id="3.40.850.10:FF:000036">
    <property type="entry name" value="Kinesin-like protein"/>
    <property type="match status" value="1"/>
</dbReference>
<evidence type="ECO:0000256" key="14">
    <source>
        <dbReference type="SAM" id="Coils"/>
    </source>
</evidence>
<keyword evidence="4 13" id="KW-0493">Microtubule</keyword>
<dbReference type="InterPro" id="IPR001752">
    <property type="entry name" value="Kinesin_motor_dom"/>
</dbReference>
<dbReference type="GO" id="GO:0007018">
    <property type="term" value="P:microtubule-based movement"/>
    <property type="evidence" value="ECO:0007669"/>
    <property type="project" value="InterPro"/>
</dbReference>
<dbReference type="SUPFAM" id="SSF52540">
    <property type="entry name" value="P-loop containing nucleoside triphosphate hydrolases"/>
    <property type="match status" value="1"/>
</dbReference>
<evidence type="ECO:0000313" key="17">
    <source>
        <dbReference type="EnsemblPlants" id="ORGLA03G0038600.1"/>
    </source>
</evidence>
<feature type="coiled-coil region" evidence="14">
    <location>
        <begin position="637"/>
        <end position="692"/>
    </location>
</feature>
<dbReference type="Gene3D" id="3.40.850.10">
    <property type="entry name" value="Kinesin motor domain"/>
    <property type="match status" value="1"/>
</dbReference>
<keyword evidence="18" id="KW-1185">Reference proteome</keyword>
<dbReference type="SUPFAM" id="SSF48371">
    <property type="entry name" value="ARM repeat"/>
    <property type="match status" value="1"/>
</dbReference>
<dbReference type="GO" id="GO:0008574">
    <property type="term" value="F:plus-end-directed microtubule motor activity"/>
    <property type="evidence" value="ECO:0007669"/>
    <property type="project" value="TreeGrafter"/>
</dbReference>
<dbReference type="GO" id="GO:0005524">
    <property type="term" value="F:ATP binding"/>
    <property type="evidence" value="ECO:0007669"/>
    <property type="project" value="UniProtKB-UniRule"/>
</dbReference>
<keyword evidence="5" id="KW-0677">Repeat</keyword>
<dbReference type="eggNOG" id="KOG0240">
    <property type="taxonomic scope" value="Eukaryota"/>
</dbReference>
<evidence type="ECO:0000256" key="13">
    <source>
        <dbReference type="RuleBase" id="RU000394"/>
    </source>
</evidence>
<comment type="similarity">
    <text evidence="2">Belongs to the TRAFAC class myosin-kinesin ATPase superfamily. Kinesin family. Ungrouped subfamily.</text>
</comment>
<feature type="domain" description="Kinesin motor" evidence="16">
    <location>
        <begin position="116"/>
        <end position="450"/>
    </location>
</feature>
<dbReference type="SMART" id="SM00185">
    <property type="entry name" value="ARM"/>
    <property type="match status" value="4"/>
</dbReference>
<dbReference type="InterPro" id="IPR016024">
    <property type="entry name" value="ARM-type_fold"/>
</dbReference>
<dbReference type="PROSITE" id="PS50176">
    <property type="entry name" value="ARM_REPEAT"/>
    <property type="match status" value="2"/>
</dbReference>
<dbReference type="Pfam" id="PF00514">
    <property type="entry name" value="Arm"/>
    <property type="match status" value="1"/>
</dbReference>
<dbReference type="FunFam" id="1.25.10.10:FF:000357">
    <property type="entry name" value="Kinesin-like protein"/>
    <property type="match status" value="1"/>
</dbReference>
<evidence type="ECO:0000256" key="15">
    <source>
        <dbReference type="SAM" id="MobiDB-lite"/>
    </source>
</evidence>
<feature type="region of interest" description="Disordered" evidence="15">
    <location>
        <begin position="1"/>
        <end position="65"/>
    </location>
</feature>
<evidence type="ECO:0000256" key="5">
    <source>
        <dbReference type="ARBA" id="ARBA00022737"/>
    </source>
</evidence>
<keyword evidence="3" id="KW-0963">Cytoplasm</keyword>
<dbReference type="EnsemblPlants" id="ORGLA03G0038600.1">
    <property type="protein sequence ID" value="ORGLA03G0038600.1"/>
    <property type="gene ID" value="ORGLA03G0038600"/>
</dbReference>
<proteinExistence type="inferred from homology"/>
<reference evidence="17 18" key="2">
    <citation type="submission" date="2018-04" db="EMBL/GenBank/DDBJ databases">
        <title>OglaRS2 (Oryza glaberrima Reference Sequence Version 2).</title>
        <authorList>
            <person name="Zhang J."/>
            <person name="Kudrna D."/>
            <person name="Lee S."/>
            <person name="Talag J."/>
            <person name="Rajasekar S."/>
            <person name="Wing R.A."/>
        </authorList>
    </citation>
    <scope>NUCLEOTIDE SEQUENCE [LARGE SCALE GENOMIC DNA]</scope>
    <source>
        <strain evidence="17 18">cv. IRGC 96717</strain>
    </source>
</reference>
<feature type="repeat" description="ARM" evidence="11">
    <location>
        <begin position="744"/>
        <end position="786"/>
    </location>
</feature>
<dbReference type="STRING" id="4538.I1P7P0"/>
<keyword evidence="7 12" id="KW-0067">ATP-binding</keyword>
<dbReference type="AlphaFoldDB" id="I1P7P0"/>
<dbReference type="Proteomes" id="UP000007306">
    <property type="component" value="Chromosome 3"/>
</dbReference>
<dbReference type="OMA" id="FRTGHNE"/>
<protein>
    <recommendedName>
        <fullName evidence="13">Kinesin-like protein</fullName>
    </recommendedName>
</protein>
<sequence length="996" mass="110444">MAANGRASVRPVERHGAPPRPAGRSRSVAPPSRRPSPSPSRTRPAAADNDGGSGTRSSAAPRTRESSEIALHHRCIGGFSLLVLFVGGRPVNDAFPLFEEPWKRVSGFSLFVDSCRVRVAVRLRPKNSEDLAHGADFDSCVELQPECKKLKLKKNNWSCESYRFDEVFSENASQKRVYESVLEGYNGTVMAYGQTGTGKTYTVGRLGNDDPSEGGIMVRALEHILSVMSLETDSVAISFLQLYLESVQDLLAPEKTNIPIVEDPKTGEVSLPGAAKVEIRDLQHVFQLLQIGEMNRHAANTKMNTESSRSHAILIIHIQRSSRIEDGSNTSLPNGTDNLFPDNLPLVLKSKLLIVDLAGSERIDKSGSEGHMIEEAKFINLSLTSLGKCINALAENSPHIPTRDSKLTRILRDSFGGTARTSLIVTIGPSSRHFSETSSTIMFGQRAMKIVNTIRIKEEVDYESLYKKVEHEVDHLTSEMERQQKLKNSEKMQLEKKLKESEASLNDLKVTSNMQIENMAMEKRQLESTIKRLMLDLEKEKGKNNILSEQIIHLETSLDENKQKQLENISNTNILADTTKSHEKKIRELLKQLEDERSRSASMNDHLNVLQQQLSDAQNYFQENIACELEKQLSRTTEEFASQISSLEERIADLISEKELVYEELKSTQEKMQQEMRHRQGLEDEILRLKQSLADNCSEESKALCGMVRSGSGLGSVPFMSKSGKSRELLSSQRSNISKIFEEVGLPNVLALLKSDELEVQIHAVKVVANLAAEDVNQEKIVEEGGLDALLSLLETSENTTIHRVTAGAIANLAMNGSNQGLIMNKGGARLLANIASKTDDPQTLRMVAGALANLCGNEKLHVMLKQDGGIKALLGMFRTGHNEVIAQIARGMANFAKCESRVISQGHRKGRSLLIEEGVLNWMVANSSAFSASTRRHIELAFCHLAQNEDNARDIILTGGIKELLRISRESSRDDTRNLAKKALNSNPAFFKEIQ</sequence>
<dbReference type="InterPro" id="IPR027417">
    <property type="entry name" value="P-loop_NTPase"/>
</dbReference>
<keyword evidence="8 14" id="KW-0175">Coiled coil</keyword>
<evidence type="ECO:0000256" key="12">
    <source>
        <dbReference type="PROSITE-ProRule" id="PRU00283"/>
    </source>
</evidence>
<evidence type="ECO:0000256" key="7">
    <source>
        <dbReference type="ARBA" id="ARBA00022840"/>
    </source>
</evidence>
<feature type="coiled-coil region" evidence="14">
    <location>
        <begin position="466"/>
        <end position="550"/>
    </location>
</feature>
<evidence type="ECO:0000256" key="9">
    <source>
        <dbReference type="ARBA" id="ARBA00023175"/>
    </source>
</evidence>
<feature type="binding site" evidence="12">
    <location>
        <begin position="193"/>
        <end position="200"/>
    </location>
    <ligand>
        <name>ATP</name>
        <dbReference type="ChEBI" id="CHEBI:30616"/>
    </ligand>
</feature>
<dbReference type="InterPro" id="IPR011989">
    <property type="entry name" value="ARM-like"/>
</dbReference>
<evidence type="ECO:0000256" key="11">
    <source>
        <dbReference type="PROSITE-ProRule" id="PRU00259"/>
    </source>
</evidence>